<sequence length="176" mass="20202">MCLTNPCWIVDGLSVSLGLDFSRPLGLRRRSHPFLLTGTSLVSERELLNLLLSVRTFKCSFVLGSCDPEDYFYDMSSSRPKFWHYFDWHVILACKTYAEMKSFEIPICRNQLPLNAVALCYCICGHQLPWLVGFGIDSYPPGNRIKNPAKDLSCSCCHRMVLPYEISETLWRYSEA</sequence>
<protein>
    <submittedName>
        <fullName evidence="1">Uncharacterized protein</fullName>
    </submittedName>
</protein>
<dbReference type="Proteomes" id="UP000887013">
    <property type="component" value="Unassembled WGS sequence"/>
</dbReference>
<reference evidence="1" key="1">
    <citation type="submission" date="2020-08" db="EMBL/GenBank/DDBJ databases">
        <title>Multicomponent nature underlies the extraordinary mechanical properties of spider dragline silk.</title>
        <authorList>
            <person name="Kono N."/>
            <person name="Nakamura H."/>
            <person name="Mori M."/>
            <person name="Yoshida Y."/>
            <person name="Ohtoshi R."/>
            <person name="Malay A.D."/>
            <person name="Moran D.A.P."/>
            <person name="Tomita M."/>
            <person name="Numata K."/>
            <person name="Arakawa K."/>
        </authorList>
    </citation>
    <scope>NUCLEOTIDE SEQUENCE</scope>
</reference>
<evidence type="ECO:0000313" key="2">
    <source>
        <dbReference type="Proteomes" id="UP000887013"/>
    </source>
</evidence>
<proteinExistence type="predicted"/>
<comment type="caution">
    <text evidence="1">The sequence shown here is derived from an EMBL/GenBank/DDBJ whole genome shotgun (WGS) entry which is preliminary data.</text>
</comment>
<gene>
    <name evidence="1" type="ORF">NPIL_194071</name>
</gene>
<organism evidence="1 2">
    <name type="scientific">Nephila pilipes</name>
    <name type="common">Giant wood spider</name>
    <name type="synonym">Nephila maculata</name>
    <dbReference type="NCBI Taxonomy" id="299642"/>
    <lineage>
        <taxon>Eukaryota</taxon>
        <taxon>Metazoa</taxon>
        <taxon>Ecdysozoa</taxon>
        <taxon>Arthropoda</taxon>
        <taxon>Chelicerata</taxon>
        <taxon>Arachnida</taxon>
        <taxon>Araneae</taxon>
        <taxon>Araneomorphae</taxon>
        <taxon>Entelegynae</taxon>
        <taxon>Araneoidea</taxon>
        <taxon>Nephilidae</taxon>
        <taxon>Nephila</taxon>
    </lineage>
</organism>
<dbReference type="AlphaFoldDB" id="A0A8X6T666"/>
<keyword evidence="2" id="KW-1185">Reference proteome</keyword>
<evidence type="ECO:0000313" key="1">
    <source>
        <dbReference type="EMBL" id="GFS76340.1"/>
    </source>
</evidence>
<accession>A0A8X6T666</accession>
<dbReference type="EMBL" id="BMAW01050640">
    <property type="protein sequence ID" value="GFS76340.1"/>
    <property type="molecule type" value="Genomic_DNA"/>
</dbReference>
<name>A0A8X6T666_NEPPI</name>